<evidence type="ECO:0000256" key="5">
    <source>
        <dbReference type="ARBA" id="ARBA00022679"/>
    </source>
</evidence>
<comment type="catalytic activity">
    <reaction evidence="1">
        <text>(7,8-dihydropterin-6-yl)methyl diphosphate + 4-aminobenzoate = 7,8-dihydropteroate + diphosphate</text>
        <dbReference type="Rhea" id="RHEA:19949"/>
        <dbReference type="ChEBI" id="CHEBI:17836"/>
        <dbReference type="ChEBI" id="CHEBI:17839"/>
        <dbReference type="ChEBI" id="CHEBI:33019"/>
        <dbReference type="ChEBI" id="CHEBI:72950"/>
        <dbReference type="EC" id="2.5.1.15"/>
    </reaction>
</comment>
<evidence type="ECO:0000256" key="4">
    <source>
        <dbReference type="ARBA" id="ARBA00012458"/>
    </source>
</evidence>
<keyword evidence="5" id="KW-0808">Transferase</keyword>
<evidence type="ECO:0000256" key="2">
    <source>
        <dbReference type="ARBA" id="ARBA00001946"/>
    </source>
</evidence>
<dbReference type="PROSITE" id="PS00793">
    <property type="entry name" value="DHPS_2"/>
    <property type="match status" value="1"/>
</dbReference>
<reference evidence="10" key="1">
    <citation type="submission" date="2020-05" db="EMBL/GenBank/DDBJ databases">
        <authorList>
            <person name="Chiriac C."/>
            <person name="Salcher M."/>
            <person name="Ghai R."/>
            <person name="Kavagutti S V."/>
        </authorList>
    </citation>
    <scope>NUCLEOTIDE SEQUENCE</scope>
</reference>
<comment type="cofactor">
    <cofactor evidence="2">
        <name>Mg(2+)</name>
        <dbReference type="ChEBI" id="CHEBI:18420"/>
    </cofactor>
</comment>
<keyword evidence="7" id="KW-0460">Magnesium</keyword>
<evidence type="ECO:0000313" key="10">
    <source>
        <dbReference type="EMBL" id="CAB4858470.1"/>
    </source>
</evidence>
<dbReference type="SUPFAM" id="SSF51717">
    <property type="entry name" value="Dihydropteroate synthetase-like"/>
    <property type="match status" value="1"/>
</dbReference>
<evidence type="ECO:0000256" key="1">
    <source>
        <dbReference type="ARBA" id="ARBA00000012"/>
    </source>
</evidence>
<dbReference type="InterPro" id="IPR000489">
    <property type="entry name" value="Pterin-binding_dom"/>
</dbReference>
<dbReference type="InterPro" id="IPR011005">
    <property type="entry name" value="Dihydropteroate_synth-like_sf"/>
</dbReference>
<feature type="domain" description="Pterin-binding" evidence="9">
    <location>
        <begin position="17"/>
        <end position="277"/>
    </location>
</feature>
<accession>A0A6J7CKU6</accession>
<name>A0A6J7CKU6_9ZZZZ</name>
<dbReference type="PANTHER" id="PTHR20941">
    <property type="entry name" value="FOLATE SYNTHESIS PROTEINS"/>
    <property type="match status" value="1"/>
</dbReference>
<protein>
    <recommendedName>
        <fullName evidence="4">dihydropteroate synthase</fullName>
        <ecNumber evidence="4">2.5.1.15</ecNumber>
    </recommendedName>
</protein>
<dbReference type="GO" id="GO:0005829">
    <property type="term" value="C:cytosol"/>
    <property type="evidence" value="ECO:0007669"/>
    <property type="project" value="TreeGrafter"/>
</dbReference>
<proteinExistence type="predicted"/>
<dbReference type="GO" id="GO:0004156">
    <property type="term" value="F:dihydropteroate synthase activity"/>
    <property type="evidence" value="ECO:0007669"/>
    <property type="project" value="UniProtKB-EC"/>
</dbReference>
<dbReference type="Gene3D" id="3.20.20.20">
    <property type="entry name" value="Dihydropteroate synthase-like"/>
    <property type="match status" value="1"/>
</dbReference>
<dbReference type="Pfam" id="PF00809">
    <property type="entry name" value="Pterin_bind"/>
    <property type="match status" value="1"/>
</dbReference>
<organism evidence="10">
    <name type="scientific">freshwater metagenome</name>
    <dbReference type="NCBI Taxonomy" id="449393"/>
    <lineage>
        <taxon>unclassified sequences</taxon>
        <taxon>metagenomes</taxon>
        <taxon>ecological metagenomes</taxon>
    </lineage>
</organism>
<evidence type="ECO:0000256" key="8">
    <source>
        <dbReference type="ARBA" id="ARBA00022909"/>
    </source>
</evidence>
<dbReference type="InterPro" id="IPR006390">
    <property type="entry name" value="DHP_synth_dom"/>
</dbReference>
<dbReference type="InterPro" id="IPR045031">
    <property type="entry name" value="DHP_synth-like"/>
</dbReference>
<evidence type="ECO:0000256" key="6">
    <source>
        <dbReference type="ARBA" id="ARBA00022723"/>
    </source>
</evidence>
<evidence type="ECO:0000259" key="9">
    <source>
        <dbReference type="PROSITE" id="PS50972"/>
    </source>
</evidence>
<comment type="pathway">
    <text evidence="3">Cofactor biosynthesis; tetrahydrofolate biosynthesis; 7,8-dihydrofolate from 2-amino-4-hydroxy-6-hydroxymethyl-7,8-dihydropteridine diphosphate and 4-aminobenzoate: step 1/2.</text>
</comment>
<dbReference type="EMBL" id="CAFBLM010000002">
    <property type="protein sequence ID" value="CAB4858470.1"/>
    <property type="molecule type" value="Genomic_DNA"/>
</dbReference>
<evidence type="ECO:0000256" key="7">
    <source>
        <dbReference type="ARBA" id="ARBA00022842"/>
    </source>
</evidence>
<dbReference type="PROSITE" id="PS50972">
    <property type="entry name" value="PTERIN_BINDING"/>
    <property type="match status" value="1"/>
</dbReference>
<dbReference type="EC" id="2.5.1.15" evidence="4"/>
<dbReference type="GO" id="GO:0046656">
    <property type="term" value="P:folic acid biosynthetic process"/>
    <property type="evidence" value="ECO:0007669"/>
    <property type="project" value="UniProtKB-KW"/>
</dbReference>
<sequence>MRHPAGLPAPLALLDRTLVMGIVNVTPDSFSDGGKFFSPEQAIAHALMLVEQGADLVDVGGESTRPGAAEVDSDEELHRVLPVVTALVGQGVPVSVDTRHAVVAHKCLDAGAAVINDVSGGLGDAGMYATLATKTAPYILMHNRSLGASDDQLANYDDVLSEVVAELQSRIEAARASGIAADAIVIDPGLGFAKKAHHNWSLLEPDALKAINSLGFPVLLGASRKRFLGTHPDGSSRPIDSMQARDELTVEITARAVDAGIWAVRVHEVAANAELVRSLG</sequence>
<dbReference type="GO" id="GO:0046872">
    <property type="term" value="F:metal ion binding"/>
    <property type="evidence" value="ECO:0007669"/>
    <property type="project" value="UniProtKB-KW"/>
</dbReference>
<dbReference type="PANTHER" id="PTHR20941:SF1">
    <property type="entry name" value="FOLIC ACID SYNTHESIS PROTEIN FOL1"/>
    <property type="match status" value="1"/>
</dbReference>
<dbReference type="GO" id="GO:0046654">
    <property type="term" value="P:tetrahydrofolate biosynthetic process"/>
    <property type="evidence" value="ECO:0007669"/>
    <property type="project" value="TreeGrafter"/>
</dbReference>
<dbReference type="NCBIfam" id="TIGR01496">
    <property type="entry name" value="DHPS"/>
    <property type="match status" value="1"/>
</dbReference>
<dbReference type="CDD" id="cd00739">
    <property type="entry name" value="DHPS"/>
    <property type="match status" value="1"/>
</dbReference>
<dbReference type="PROSITE" id="PS00792">
    <property type="entry name" value="DHPS_1"/>
    <property type="match status" value="1"/>
</dbReference>
<evidence type="ECO:0000256" key="3">
    <source>
        <dbReference type="ARBA" id="ARBA00004763"/>
    </source>
</evidence>
<dbReference type="AlphaFoldDB" id="A0A6J7CKU6"/>
<keyword evidence="6" id="KW-0479">Metal-binding</keyword>
<gene>
    <name evidence="10" type="ORF">UFOPK3401_00118</name>
</gene>
<keyword evidence="8" id="KW-0289">Folate biosynthesis</keyword>